<dbReference type="Gene3D" id="3.40.390.10">
    <property type="entry name" value="Collagenase (Catalytic Domain)"/>
    <property type="match status" value="1"/>
</dbReference>
<sequence length="108" mass="11445">MPVSSGPVASITWGTALPDPHVTVYFVPSGDTLGGYSSEGISAYEIAQFEALFDVVSAVTNVTFEIVADPDAVFRILVDDDEVLGEFDGMMGRREKRTPGRASSTGKA</sequence>
<comment type="caution">
    <text evidence="1">The sequence shown here is derived from an EMBL/GenBank/DDBJ whole genome shotgun (WGS) entry which is preliminary data.</text>
</comment>
<dbReference type="SUPFAM" id="SSF55486">
    <property type="entry name" value="Metalloproteases ('zincins'), catalytic domain"/>
    <property type="match status" value="1"/>
</dbReference>
<organism evidence="1 2">
    <name type="scientific">Primorskyibacter flagellatus</name>
    <dbReference type="NCBI Taxonomy" id="1387277"/>
    <lineage>
        <taxon>Bacteria</taxon>
        <taxon>Pseudomonadati</taxon>
        <taxon>Pseudomonadota</taxon>
        <taxon>Alphaproteobacteria</taxon>
        <taxon>Rhodobacterales</taxon>
        <taxon>Roseobacteraceae</taxon>
        <taxon>Primorskyibacter</taxon>
    </lineage>
</organism>
<gene>
    <name evidence="1" type="ORF">GCM10011360_01710</name>
</gene>
<accession>A0A916ZW40</accession>
<name>A0A916ZW40_9RHOB</name>
<proteinExistence type="predicted"/>
<dbReference type="EMBL" id="BMFJ01000001">
    <property type="protein sequence ID" value="GGE16621.1"/>
    <property type="molecule type" value="Genomic_DNA"/>
</dbReference>
<dbReference type="GO" id="GO:0008237">
    <property type="term" value="F:metallopeptidase activity"/>
    <property type="evidence" value="ECO:0007669"/>
    <property type="project" value="InterPro"/>
</dbReference>
<dbReference type="AlphaFoldDB" id="A0A916ZW40"/>
<keyword evidence="2" id="KW-1185">Reference proteome</keyword>
<reference evidence="2" key="1">
    <citation type="journal article" date="2019" name="Int. J. Syst. Evol. Microbiol.">
        <title>The Global Catalogue of Microorganisms (GCM) 10K type strain sequencing project: providing services to taxonomists for standard genome sequencing and annotation.</title>
        <authorList>
            <consortium name="The Broad Institute Genomics Platform"/>
            <consortium name="The Broad Institute Genome Sequencing Center for Infectious Disease"/>
            <person name="Wu L."/>
            <person name="Ma J."/>
        </authorList>
    </citation>
    <scope>NUCLEOTIDE SEQUENCE [LARGE SCALE GENOMIC DNA]</scope>
    <source>
        <strain evidence="2">CGMCC 1.12664</strain>
    </source>
</reference>
<dbReference type="Proteomes" id="UP000612855">
    <property type="component" value="Unassembled WGS sequence"/>
</dbReference>
<dbReference type="InterPro" id="IPR024079">
    <property type="entry name" value="MetalloPept_cat_dom_sf"/>
</dbReference>
<protein>
    <submittedName>
        <fullName evidence="1">Uncharacterized protein</fullName>
    </submittedName>
</protein>
<evidence type="ECO:0000313" key="1">
    <source>
        <dbReference type="EMBL" id="GGE16621.1"/>
    </source>
</evidence>
<dbReference type="RefSeq" id="WP_188475746.1">
    <property type="nucleotide sequence ID" value="NZ_BMFJ01000001.1"/>
</dbReference>
<evidence type="ECO:0000313" key="2">
    <source>
        <dbReference type="Proteomes" id="UP000612855"/>
    </source>
</evidence>